<evidence type="ECO:0000259" key="7">
    <source>
        <dbReference type="PROSITE" id="PS50888"/>
    </source>
</evidence>
<evidence type="ECO:0000313" key="9">
    <source>
        <dbReference type="Proteomes" id="UP001498771"/>
    </source>
</evidence>
<feature type="compositionally biased region" description="Polar residues" evidence="6">
    <location>
        <begin position="309"/>
        <end position="318"/>
    </location>
</feature>
<feature type="compositionally biased region" description="Low complexity" evidence="6">
    <location>
        <begin position="27"/>
        <end position="51"/>
    </location>
</feature>
<gene>
    <name evidence="8" type="ORF">BZA70DRAFT_54601</name>
</gene>
<feature type="compositionally biased region" description="Low complexity" evidence="6">
    <location>
        <begin position="275"/>
        <end position="290"/>
    </location>
</feature>
<organism evidence="8 9">
    <name type="scientific">Myxozyma melibiosi</name>
    <dbReference type="NCBI Taxonomy" id="54550"/>
    <lineage>
        <taxon>Eukaryota</taxon>
        <taxon>Fungi</taxon>
        <taxon>Dikarya</taxon>
        <taxon>Ascomycota</taxon>
        <taxon>Saccharomycotina</taxon>
        <taxon>Lipomycetes</taxon>
        <taxon>Lipomycetales</taxon>
        <taxon>Lipomycetaceae</taxon>
        <taxon>Myxozyma</taxon>
    </lineage>
</organism>
<evidence type="ECO:0000256" key="3">
    <source>
        <dbReference type="ARBA" id="ARBA00023125"/>
    </source>
</evidence>
<protein>
    <recommendedName>
        <fullName evidence="7">BHLH domain-containing protein</fullName>
    </recommendedName>
</protein>
<dbReference type="SUPFAM" id="SSF47459">
    <property type="entry name" value="HLH, helix-loop-helix DNA-binding domain"/>
    <property type="match status" value="1"/>
</dbReference>
<dbReference type="InterPro" id="IPR052207">
    <property type="entry name" value="Max-like/E-box_TFs"/>
</dbReference>
<comment type="caution">
    <text evidence="8">The sequence shown here is derived from an EMBL/GenBank/DDBJ whole genome shotgun (WGS) entry which is preliminary data.</text>
</comment>
<evidence type="ECO:0000256" key="5">
    <source>
        <dbReference type="ARBA" id="ARBA00023242"/>
    </source>
</evidence>
<feature type="region of interest" description="Disordered" evidence="6">
    <location>
        <begin position="173"/>
        <end position="358"/>
    </location>
</feature>
<keyword evidence="9" id="KW-1185">Reference proteome</keyword>
<comment type="subcellular location">
    <subcellularLocation>
        <location evidence="1">Nucleus</location>
    </subcellularLocation>
</comment>
<dbReference type="Pfam" id="PF00010">
    <property type="entry name" value="HLH"/>
    <property type="match status" value="1"/>
</dbReference>
<accession>A0ABR1FFC7</accession>
<dbReference type="InterPro" id="IPR036638">
    <property type="entry name" value="HLH_DNA-bd_sf"/>
</dbReference>
<dbReference type="Proteomes" id="UP001498771">
    <property type="component" value="Unassembled WGS sequence"/>
</dbReference>
<sequence>MDIKSIVCPDVGGLRRMSEPIYRSSTAMSAVYTASSSSSPTSPAATTGVSALPSPQLSPRPGEYSEYTTAKPDRSASDASSSSQPVSESADDDIELPDSKAAPASPPSKHPSSNRRFAHILSEQRRRENINGGFLELKSSIPQCRGSQDSKAVILRKAVLYIASLESELASLKCSSRNGSTVSSASVNTTANTATSTNSGSNSPATSFSPQPQSQPRSFPPPPQMNEPRSPYQPQMVHGQQQQQPMQAPMLQPMQQPMPQRVTQPPQHILPNTLPQHQHQHQQQQPQQQHAHMYVHASPPPPPPPPHPSQTRPSNLAMQPSHMIPAGNAPAQPLPQPRHLPPRQLANGSPYPLQAPPHHPSAYPVMDAAPVYYYQSPIMVPHYQQPYPHQVVAQPQVAEGSR</sequence>
<dbReference type="SMART" id="SM00353">
    <property type="entry name" value="HLH"/>
    <property type="match status" value="1"/>
</dbReference>
<evidence type="ECO:0000313" key="8">
    <source>
        <dbReference type="EMBL" id="KAK7208568.1"/>
    </source>
</evidence>
<keyword evidence="2" id="KW-0805">Transcription regulation</keyword>
<evidence type="ECO:0000256" key="2">
    <source>
        <dbReference type="ARBA" id="ARBA00023015"/>
    </source>
</evidence>
<dbReference type="RefSeq" id="XP_064771601.1">
    <property type="nucleotide sequence ID" value="XM_064915200.1"/>
</dbReference>
<dbReference type="Gene3D" id="4.10.280.10">
    <property type="entry name" value="Helix-loop-helix DNA-binding domain"/>
    <property type="match status" value="1"/>
</dbReference>
<feature type="compositionally biased region" description="Low complexity" evidence="6">
    <location>
        <begin position="77"/>
        <end position="88"/>
    </location>
</feature>
<feature type="compositionally biased region" description="Low complexity" evidence="6">
    <location>
        <begin position="232"/>
        <end position="267"/>
    </location>
</feature>
<proteinExistence type="predicted"/>
<evidence type="ECO:0000256" key="4">
    <source>
        <dbReference type="ARBA" id="ARBA00023163"/>
    </source>
</evidence>
<feature type="domain" description="BHLH" evidence="7">
    <location>
        <begin position="114"/>
        <end position="165"/>
    </location>
</feature>
<keyword evidence="3" id="KW-0238">DNA-binding</keyword>
<dbReference type="PANTHER" id="PTHR15741:SF27">
    <property type="entry name" value="TRANSCRIPTION FACTOR AP-4"/>
    <property type="match status" value="1"/>
</dbReference>
<dbReference type="EMBL" id="JBBJBU010000001">
    <property type="protein sequence ID" value="KAK7208568.1"/>
    <property type="molecule type" value="Genomic_DNA"/>
</dbReference>
<feature type="region of interest" description="Disordered" evidence="6">
    <location>
        <begin position="27"/>
        <end position="125"/>
    </location>
</feature>
<feature type="compositionally biased region" description="Low complexity" evidence="6">
    <location>
        <begin position="178"/>
        <end position="217"/>
    </location>
</feature>
<evidence type="ECO:0000256" key="1">
    <source>
        <dbReference type="ARBA" id="ARBA00004123"/>
    </source>
</evidence>
<name>A0ABR1FFC7_9ASCO</name>
<dbReference type="InterPro" id="IPR011598">
    <property type="entry name" value="bHLH_dom"/>
</dbReference>
<feature type="compositionally biased region" description="Pro residues" evidence="6">
    <location>
        <begin position="298"/>
        <end position="308"/>
    </location>
</feature>
<keyword evidence="4" id="KW-0804">Transcription</keyword>
<feature type="region of interest" description="Disordered" evidence="6">
    <location>
        <begin position="1"/>
        <end position="20"/>
    </location>
</feature>
<reference evidence="8 9" key="1">
    <citation type="submission" date="2024-03" db="EMBL/GenBank/DDBJ databases">
        <title>Genome-scale model development and genomic sequencing of the oleaginous clade Lipomyces.</title>
        <authorList>
            <consortium name="Lawrence Berkeley National Laboratory"/>
            <person name="Czajka J.J."/>
            <person name="Han Y."/>
            <person name="Kim J."/>
            <person name="Mondo S.J."/>
            <person name="Hofstad B.A."/>
            <person name="Robles A."/>
            <person name="Haridas S."/>
            <person name="Riley R."/>
            <person name="LaButti K."/>
            <person name="Pangilinan J."/>
            <person name="Andreopoulos W."/>
            <person name="Lipzen A."/>
            <person name="Yan J."/>
            <person name="Wang M."/>
            <person name="Ng V."/>
            <person name="Grigoriev I.V."/>
            <person name="Spatafora J.W."/>
            <person name="Magnuson J.K."/>
            <person name="Baker S.E."/>
            <person name="Pomraning K.R."/>
        </authorList>
    </citation>
    <scope>NUCLEOTIDE SEQUENCE [LARGE SCALE GENOMIC DNA]</scope>
    <source>
        <strain evidence="8 9">Phaff 52-87</strain>
    </source>
</reference>
<keyword evidence="5" id="KW-0539">Nucleus</keyword>
<dbReference type="PANTHER" id="PTHR15741">
    <property type="entry name" value="BASIC HELIX-LOOP-HELIX ZIP TRANSCRIPTION FACTOR"/>
    <property type="match status" value="1"/>
</dbReference>
<dbReference type="GeneID" id="90040712"/>
<dbReference type="PROSITE" id="PS50888">
    <property type="entry name" value="BHLH"/>
    <property type="match status" value="1"/>
</dbReference>
<evidence type="ECO:0000256" key="6">
    <source>
        <dbReference type="SAM" id="MobiDB-lite"/>
    </source>
</evidence>